<keyword evidence="2" id="KW-1185">Reference proteome</keyword>
<name>A0A177PFJ1_9GAMM</name>
<dbReference type="AlphaFoldDB" id="A0A177PFJ1"/>
<dbReference type="EMBL" id="LUUK01000006">
    <property type="protein sequence ID" value="OAI29026.1"/>
    <property type="molecule type" value="Genomic_DNA"/>
</dbReference>
<evidence type="ECO:0000313" key="1">
    <source>
        <dbReference type="EMBL" id="OAI29026.1"/>
    </source>
</evidence>
<evidence type="ECO:0000313" key="2">
    <source>
        <dbReference type="Proteomes" id="UP000077628"/>
    </source>
</evidence>
<accession>A0A177PFJ1</accession>
<dbReference type="OrthoDB" id="5570463at2"/>
<dbReference type="RefSeq" id="WP_064023976.1">
    <property type="nucleotide sequence ID" value="NZ_LUUK01000006.1"/>
</dbReference>
<reference evidence="2" key="1">
    <citation type="submission" date="2016-03" db="EMBL/GenBank/DDBJ databases">
        <authorList>
            <person name="Heylen K."/>
            <person name="De Vos P."/>
            <person name="Vekeman B."/>
        </authorList>
    </citation>
    <scope>NUCLEOTIDE SEQUENCE [LARGE SCALE GENOMIC DNA]</scope>
    <source>
        <strain evidence="2">R-45383</strain>
    </source>
</reference>
<protein>
    <submittedName>
        <fullName evidence="1">Uncharacterized protein</fullName>
    </submittedName>
</protein>
<gene>
    <name evidence="1" type="ORF">A1355_17130</name>
</gene>
<organism evidence="1 2">
    <name type="scientific">Methylomonas koyamae</name>
    <dbReference type="NCBI Taxonomy" id="702114"/>
    <lineage>
        <taxon>Bacteria</taxon>
        <taxon>Pseudomonadati</taxon>
        <taxon>Pseudomonadota</taxon>
        <taxon>Gammaproteobacteria</taxon>
        <taxon>Methylococcales</taxon>
        <taxon>Methylococcaceae</taxon>
        <taxon>Methylomonas</taxon>
    </lineage>
</organism>
<comment type="caution">
    <text evidence="1">The sequence shown here is derived from an EMBL/GenBank/DDBJ whole genome shotgun (WGS) entry which is preliminary data.</text>
</comment>
<sequence length="67" mass="7659">MSTLTSFRQNDISHAAFLDALSGEFIARTGCGVYVYLNPQDIHRLFDDYRQHGASIRDMVRPWIRGA</sequence>
<dbReference type="Proteomes" id="UP000077628">
    <property type="component" value="Unassembled WGS sequence"/>
</dbReference>
<proteinExistence type="predicted"/>